<evidence type="ECO:0000259" key="10">
    <source>
        <dbReference type="PROSITE" id="PS50053"/>
    </source>
</evidence>
<name>M7B6J1_CHEMY</name>
<dbReference type="eggNOG" id="ENOG502RYGN">
    <property type="taxonomic scope" value="Eukaryota"/>
</dbReference>
<keyword evidence="2" id="KW-1003">Cell membrane</keyword>
<dbReference type="AlphaFoldDB" id="M7B6J1"/>
<evidence type="ECO:0000256" key="2">
    <source>
        <dbReference type="ARBA" id="ARBA00022475"/>
    </source>
</evidence>
<keyword evidence="7" id="KW-0636">Prenylation</keyword>
<dbReference type="SUPFAM" id="SSF54236">
    <property type="entry name" value="Ubiquitin-like"/>
    <property type="match status" value="1"/>
</dbReference>
<reference evidence="12" key="1">
    <citation type="journal article" date="2013" name="Nat. Genet.">
        <title>The draft genomes of soft-shell turtle and green sea turtle yield insights into the development and evolution of the turtle-specific body plan.</title>
        <authorList>
            <person name="Wang Z."/>
            <person name="Pascual-Anaya J."/>
            <person name="Zadissa A."/>
            <person name="Li W."/>
            <person name="Niimura Y."/>
            <person name="Huang Z."/>
            <person name="Li C."/>
            <person name="White S."/>
            <person name="Xiong Z."/>
            <person name="Fang D."/>
            <person name="Wang B."/>
            <person name="Ming Y."/>
            <person name="Chen Y."/>
            <person name="Zheng Y."/>
            <person name="Kuraku S."/>
            <person name="Pignatelli M."/>
            <person name="Herrero J."/>
            <person name="Beal K."/>
            <person name="Nozawa M."/>
            <person name="Li Q."/>
            <person name="Wang J."/>
            <person name="Zhang H."/>
            <person name="Yu L."/>
            <person name="Shigenobu S."/>
            <person name="Wang J."/>
            <person name="Liu J."/>
            <person name="Flicek P."/>
            <person name="Searle S."/>
            <person name="Wang J."/>
            <person name="Kuratani S."/>
            <person name="Yin Y."/>
            <person name="Aken B."/>
            <person name="Zhang G."/>
            <person name="Irie N."/>
        </authorList>
    </citation>
    <scope>NUCLEOTIDE SEQUENCE [LARGE SCALE GENOMIC DNA]</scope>
</reference>
<evidence type="ECO:0000313" key="12">
    <source>
        <dbReference type="Proteomes" id="UP000031443"/>
    </source>
</evidence>
<dbReference type="STRING" id="8469.M7B6J1"/>
<gene>
    <name evidence="11" type="ORF">UY3_11717</name>
</gene>
<dbReference type="InterPro" id="IPR040015">
    <property type="entry name" value="UBL3-like"/>
</dbReference>
<evidence type="ECO:0000256" key="4">
    <source>
        <dbReference type="ARBA" id="ARBA00023136"/>
    </source>
</evidence>
<dbReference type="Gene3D" id="3.10.20.90">
    <property type="entry name" value="Phosphatidylinositol 3-kinase Catalytic Subunit, Chain A, domain 1"/>
    <property type="match status" value="1"/>
</dbReference>
<evidence type="ECO:0000256" key="7">
    <source>
        <dbReference type="ARBA" id="ARBA00023289"/>
    </source>
</evidence>
<evidence type="ECO:0000313" key="11">
    <source>
        <dbReference type="EMBL" id="EMP31155.1"/>
    </source>
</evidence>
<dbReference type="InterPro" id="IPR047977">
    <property type="entry name" value="UBL3_Ubl_met"/>
</dbReference>
<dbReference type="InterPro" id="IPR039540">
    <property type="entry name" value="UBL3-like_ubiquitin_dom"/>
</dbReference>
<keyword evidence="5" id="KW-0564">Palmitate</keyword>
<dbReference type="CDD" id="cd17048">
    <property type="entry name" value="Ubl_UBL3"/>
    <property type="match status" value="1"/>
</dbReference>
<feature type="non-terminal residue" evidence="11">
    <location>
        <position position="1"/>
    </location>
</feature>
<dbReference type="PROSITE" id="PS50053">
    <property type="entry name" value="UBIQUITIN_2"/>
    <property type="match status" value="1"/>
</dbReference>
<dbReference type="Proteomes" id="UP000031443">
    <property type="component" value="Unassembled WGS sequence"/>
</dbReference>
<comment type="subcellular location">
    <subcellularLocation>
        <location evidence="1">Cell membrane</location>
        <topology evidence="1">Lipid-anchor</topology>
    </subcellularLocation>
</comment>
<dbReference type="EMBL" id="KB546574">
    <property type="protein sequence ID" value="EMP31155.1"/>
    <property type="molecule type" value="Genomic_DNA"/>
</dbReference>
<evidence type="ECO:0000256" key="9">
    <source>
        <dbReference type="ARBA" id="ARBA00078829"/>
    </source>
</evidence>
<evidence type="ECO:0000256" key="1">
    <source>
        <dbReference type="ARBA" id="ARBA00004193"/>
    </source>
</evidence>
<dbReference type="InterPro" id="IPR029071">
    <property type="entry name" value="Ubiquitin-like_domsf"/>
</dbReference>
<dbReference type="GO" id="GO:0005886">
    <property type="term" value="C:plasma membrane"/>
    <property type="evidence" value="ECO:0007669"/>
    <property type="project" value="UniProtKB-SubCell"/>
</dbReference>
<dbReference type="Pfam" id="PF13881">
    <property type="entry name" value="Rad60-SLD_2"/>
    <property type="match status" value="1"/>
</dbReference>
<dbReference type="PANTHER" id="PTHR13169">
    <property type="entry name" value="UBIQUITIN-LIKE PROTEIN 3 HCG-1 PROTEIN"/>
    <property type="match status" value="1"/>
</dbReference>
<organism evidence="11 12">
    <name type="scientific">Chelonia mydas</name>
    <name type="common">Green sea-turtle</name>
    <name type="synonym">Chelonia agassizi</name>
    <dbReference type="NCBI Taxonomy" id="8469"/>
    <lineage>
        <taxon>Eukaryota</taxon>
        <taxon>Metazoa</taxon>
        <taxon>Chordata</taxon>
        <taxon>Craniata</taxon>
        <taxon>Vertebrata</taxon>
        <taxon>Euteleostomi</taxon>
        <taxon>Archelosauria</taxon>
        <taxon>Testudinata</taxon>
        <taxon>Testudines</taxon>
        <taxon>Cryptodira</taxon>
        <taxon>Durocryptodira</taxon>
        <taxon>Americhelydia</taxon>
        <taxon>Chelonioidea</taxon>
        <taxon>Cheloniidae</taxon>
        <taxon>Chelonia</taxon>
    </lineage>
</organism>
<proteinExistence type="predicted"/>
<accession>M7B6J1</accession>
<evidence type="ECO:0000256" key="3">
    <source>
        <dbReference type="ARBA" id="ARBA00022481"/>
    </source>
</evidence>
<dbReference type="PANTHER" id="PTHR13169:SF0">
    <property type="entry name" value="UBIQUITIN-LIKE PROTEIN 3"/>
    <property type="match status" value="1"/>
</dbReference>
<sequence>NVPFSLQINLRLILVSGKTKEFLFSPNDSAADIAKHVYDNWPMDWEEEQVSSPNILRLIYQGRFLHGNVTLGALKLPFGKTTVMHLVARETLPEPNSQELIKLYKIKFLHRSCIINDYPPLTPTECFVNDLQANLLFIVPQGLAASERTNWLKIKPDKTQSCCQREMIAPREWCTYRFRGVKQEEHKHGKERHKGAGSVKPRGNVGVVDWCERRCEGQKIGECSLTTPEARAVSSKSLHQGVPPPDTPLGTSQGLFSESQMGEISTSARSCQKPGRMLEPQLTALSAQCSGQQGCELLGQRSGRARPDLVLCVARCLSYTTFANKVSTTVFPPTEDLVP</sequence>
<evidence type="ECO:0000256" key="5">
    <source>
        <dbReference type="ARBA" id="ARBA00023139"/>
    </source>
</evidence>
<dbReference type="FunFam" id="3.10.20.90:FF:000167">
    <property type="entry name" value="Ubiquitin-like 3a"/>
    <property type="match status" value="1"/>
</dbReference>
<evidence type="ECO:0000256" key="8">
    <source>
        <dbReference type="ARBA" id="ARBA00074521"/>
    </source>
</evidence>
<keyword evidence="6" id="KW-0449">Lipoprotein</keyword>
<dbReference type="InterPro" id="IPR000626">
    <property type="entry name" value="Ubiquitin-like_dom"/>
</dbReference>
<keyword evidence="12" id="KW-1185">Reference proteome</keyword>
<keyword evidence="3" id="KW-0488">Methylation</keyword>
<evidence type="ECO:0000256" key="6">
    <source>
        <dbReference type="ARBA" id="ARBA00023288"/>
    </source>
</evidence>
<feature type="domain" description="Ubiquitin-like" evidence="10">
    <location>
        <begin position="6"/>
        <end position="86"/>
    </location>
</feature>
<protein>
    <recommendedName>
        <fullName evidence="8">Ubiquitin-like protein 3</fullName>
    </recommendedName>
    <alternativeName>
        <fullName evidence="9">Membrane-anchored ubiquitin-fold protein</fullName>
    </alternativeName>
</protein>
<keyword evidence="4" id="KW-0472">Membrane</keyword>